<comment type="caution">
    <text evidence="1">The sequence shown here is derived from an EMBL/GenBank/DDBJ whole genome shotgun (WGS) entry which is preliminary data.</text>
</comment>
<dbReference type="RefSeq" id="WP_022610790.1">
    <property type="nucleotide sequence ID" value="NZ_LK391965.1"/>
</dbReference>
<reference evidence="1 2" key="1">
    <citation type="journal article" date="2013" name="ISME J.">
        <title>Comparative genomics of pathogenic lineages of Vibrio nigripulchritudo identifies virulence-associated traits.</title>
        <authorList>
            <person name="Goudenege D."/>
            <person name="Labreuche Y."/>
            <person name="Krin E."/>
            <person name="Ansquer D."/>
            <person name="Mangenot S."/>
            <person name="Calteau A."/>
            <person name="Medigue C."/>
            <person name="Mazel D."/>
            <person name="Polz M.F."/>
            <person name="Le Roux F."/>
        </authorList>
    </citation>
    <scope>NUCLEOTIDE SEQUENCE [LARGE SCALE GENOMIC DNA]</scope>
    <source>
        <strain evidence="1 2">SOn1</strain>
    </source>
</reference>
<name>A0AAV2VL44_9VIBR</name>
<dbReference type="EMBL" id="CAOF01000049">
    <property type="protein sequence ID" value="CCO45211.1"/>
    <property type="molecule type" value="Genomic_DNA"/>
</dbReference>
<organism evidence="1 2">
    <name type="scientific">Vibrio nigripulchritudo SOn1</name>
    <dbReference type="NCBI Taxonomy" id="1238450"/>
    <lineage>
        <taxon>Bacteria</taxon>
        <taxon>Pseudomonadati</taxon>
        <taxon>Pseudomonadota</taxon>
        <taxon>Gammaproteobacteria</taxon>
        <taxon>Vibrionales</taxon>
        <taxon>Vibrionaceae</taxon>
        <taxon>Vibrio</taxon>
    </lineage>
</organism>
<accession>A0AAV2VL44</accession>
<dbReference type="AlphaFoldDB" id="A0AAV2VL44"/>
<evidence type="ECO:0000313" key="1">
    <source>
        <dbReference type="EMBL" id="CCO45211.1"/>
    </source>
</evidence>
<protein>
    <recommendedName>
        <fullName evidence="3">Circularly permuted type 2 ATP-grasp protein</fullName>
    </recommendedName>
</protein>
<dbReference type="Proteomes" id="UP000018211">
    <property type="component" value="Unassembled WGS sequence"/>
</dbReference>
<evidence type="ECO:0008006" key="3">
    <source>
        <dbReference type="Google" id="ProtNLM"/>
    </source>
</evidence>
<sequence>MQSNDFWLDYFEENPLADDLADDVRLSGADSRFSRPDWHLLMTPVVYPEKLVKKQTKILHELFNLIRNLPNIAFDGEMDAFANALGFSDERVISLMEQLRDVNGIIPCRWDILDDGNHWKVMEVNVGGAIGGFAYDGIQALYDQALENEKDEDSAIKINEFWQSPYSHICPAVAQKLASLNNPKLVVVDDFIQFKDSPLVANSAAGALSTHLDIEVSAISHNELQNVLASHTGDIAVFEVFTLSDMAKDLDGYSGYLNGLKNRTVHSLIHPFSELYMSKAALAILHQDDVLASVSEQERQVIEASVPKTYSVGESNLSLLLTLNKKDWVLKSAIGYGGHGVTCGWECDQDTWHQILSDAASPNSPLFILQKRVVGKRHPAISMTPKGVFVESDEAMVLGVFMLNDLFGGGCVRQSLSGKGVICTANHAALGVMRVQRD</sequence>
<dbReference type="SUPFAM" id="SSF56059">
    <property type="entry name" value="Glutathione synthetase ATP-binding domain-like"/>
    <property type="match status" value="1"/>
</dbReference>
<gene>
    <name evidence="1" type="ORF">VIBNISOn1_1420011</name>
</gene>
<proteinExistence type="predicted"/>
<evidence type="ECO:0000313" key="2">
    <source>
        <dbReference type="Proteomes" id="UP000018211"/>
    </source>
</evidence>